<evidence type="ECO:0000313" key="2">
    <source>
        <dbReference type="Proteomes" id="UP000287155"/>
    </source>
</evidence>
<feature type="non-terminal residue" evidence="1">
    <location>
        <position position="1"/>
    </location>
</feature>
<name>A0A430UYY1_THESC</name>
<dbReference type="Proteomes" id="UP000287155">
    <property type="component" value="Unassembled WGS sequence"/>
</dbReference>
<dbReference type="AlphaFoldDB" id="A0A430UYY1"/>
<evidence type="ECO:0000313" key="1">
    <source>
        <dbReference type="EMBL" id="RTI14753.1"/>
    </source>
</evidence>
<comment type="caution">
    <text evidence="1">The sequence shown here is derived from an EMBL/GenBank/DDBJ whole genome shotgun (WGS) entry which is preliminary data.</text>
</comment>
<proteinExistence type="predicted"/>
<dbReference type="EMBL" id="PEMJ01000196">
    <property type="protein sequence ID" value="RTI14753.1"/>
    <property type="molecule type" value="Genomic_DNA"/>
</dbReference>
<accession>A0A430UYY1</accession>
<feature type="non-terminal residue" evidence="1">
    <location>
        <position position="314"/>
    </location>
</feature>
<sequence length="314" mass="34919">FEERYYWRVITELNNPAFWFAYCLAGVKGPELNPPLPEFKLMVPSEGVDTAFLQAATRSSPLDLGKWASAGLHKLDKYLPVPQVDPKEFCDGLGMQILPLMYIPGFKVLVQGNEVFRTPGYPSQPLWFNWDEANARVERAMQKALTDYYADYLKEVSQILLTPRPSTPQDLLSLLPRDFRSLGSPKAYLPVPWQGHLLGAGGVVAPVYTQLFPTDLTALWDQVQAIWDTYKGLIDRAGTEVEKAYLYVHFYRSAKTLFDSRAFLGLPGVDTLKGNLENLVDAPLRALTGAIPALKGCAGDLDRVVSCAATALMT</sequence>
<protein>
    <submittedName>
        <fullName evidence="1">Uncharacterized protein</fullName>
    </submittedName>
</protein>
<gene>
    <name evidence="1" type="ORF">CSW27_06910</name>
</gene>
<reference evidence="1 2" key="1">
    <citation type="journal article" date="2019" name="Extremophiles">
        <title>Biogeography of thermophiles and predominance of Thermus scotoductus in domestic water heaters.</title>
        <authorList>
            <person name="Wilpiszeski R.L."/>
            <person name="Zhang Z."/>
            <person name="House C.H."/>
        </authorList>
    </citation>
    <scope>NUCLEOTIDE SEQUENCE [LARGE SCALE GENOMIC DNA]</scope>
    <source>
        <strain evidence="1 2">14_S14</strain>
    </source>
</reference>
<organism evidence="1 2">
    <name type="scientific">Thermus scotoductus</name>
    <dbReference type="NCBI Taxonomy" id="37636"/>
    <lineage>
        <taxon>Bacteria</taxon>
        <taxon>Thermotogati</taxon>
        <taxon>Deinococcota</taxon>
        <taxon>Deinococci</taxon>
        <taxon>Thermales</taxon>
        <taxon>Thermaceae</taxon>
        <taxon>Thermus</taxon>
    </lineage>
</organism>